<gene>
    <name evidence="2" type="ORF">SAMN05414137_11013</name>
</gene>
<reference evidence="3" key="1">
    <citation type="submission" date="2016-10" db="EMBL/GenBank/DDBJ databases">
        <authorList>
            <person name="Varghese N."/>
        </authorList>
    </citation>
    <scope>NUCLEOTIDE SEQUENCE [LARGE SCALE GENOMIC DNA]</scope>
    <source>
        <strain evidence="3">DSM 45096 / BCRC 16803 / CGMCC 4.1857 / CIP 109030 / JCM 12277 / KCTC 19219 / NBRC 100920 / 33214</strain>
    </source>
</reference>
<evidence type="ECO:0000256" key="1">
    <source>
        <dbReference type="SAM" id="MobiDB-lite"/>
    </source>
</evidence>
<dbReference type="eggNOG" id="ENOG502Z8CB">
    <property type="taxonomic scope" value="Bacteria"/>
</dbReference>
<accession>A0A1H7RB14</accession>
<sequence>MNHSTHPRVDQPLTPLEARLTALRGGAAARSMDARALAALAANPGCDRRAVLDAAGVDKAALAARLGSPAAFGQSPFAITRGLVFERRLRAERCTELAALLRRELLPEEAAQLPVAVPDLLAAEGPAVRAARTRTALVEAVSDAAAGRAWTLLDRPLLRLEVAGSAVSLEPDAIVIGPDERWTVVEIKSFPILDGGADPAKVGAAARQAAVYVLALRATAMALDPAATTTAGNAAGAGATPHAATASSASGADEAGRSEQGPSAPASDVVSARPAGLPVSPYAEPAGLAAAVRTTGLLVCPRDFSNAAVAAPLDLRKQLAVTRRQLARMTRIETLLAVLPEGARLDEAPGAVDSLAHAYAPDCLAACELAFHCRSQARAAGAVEVLGRGVRGELGSLTTVEAALAATAAGGALARAARLREEALAR</sequence>
<dbReference type="STRING" id="235985.SAMN05414137_11013"/>
<organism evidence="2 3">
    <name type="scientific">Streptacidiphilus jiangxiensis</name>
    <dbReference type="NCBI Taxonomy" id="235985"/>
    <lineage>
        <taxon>Bacteria</taxon>
        <taxon>Bacillati</taxon>
        <taxon>Actinomycetota</taxon>
        <taxon>Actinomycetes</taxon>
        <taxon>Kitasatosporales</taxon>
        <taxon>Streptomycetaceae</taxon>
        <taxon>Streptacidiphilus</taxon>
    </lineage>
</organism>
<dbReference type="OrthoDB" id="3366489at2"/>
<protein>
    <recommendedName>
        <fullName evidence="4">Secreted protein</fullName>
    </recommendedName>
</protein>
<feature type="region of interest" description="Disordered" evidence="1">
    <location>
        <begin position="232"/>
        <end position="272"/>
    </location>
</feature>
<dbReference type="EMBL" id="FOAZ01000010">
    <property type="protein sequence ID" value="SEL57155.1"/>
    <property type="molecule type" value="Genomic_DNA"/>
</dbReference>
<keyword evidence="3" id="KW-1185">Reference proteome</keyword>
<proteinExistence type="predicted"/>
<evidence type="ECO:0000313" key="2">
    <source>
        <dbReference type="EMBL" id="SEL57155.1"/>
    </source>
</evidence>
<feature type="compositionally biased region" description="Low complexity" evidence="1">
    <location>
        <begin position="232"/>
        <end position="253"/>
    </location>
</feature>
<dbReference type="Proteomes" id="UP000183015">
    <property type="component" value="Unassembled WGS sequence"/>
</dbReference>
<dbReference type="AlphaFoldDB" id="A0A1H7RB14"/>
<dbReference type="RefSeq" id="WP_042450166.1">
    <property type="nucleotide sequence ID" value="NZ_BBPN01000018.1"/>
</dbReference>
<evidence type="ECO:0000313" key="3">
    <source>
        <dbReference type="Proteomes" id="UP000183015"/>
    </source>
</evidence>
<name>A0A1H7RB14_STRJI</name>
<evidence type="ECO:0008006" key="4">
    <source>
        <dbReference type="Google" id="ProtNLM"/>
    </source>
</evidence>